<feature type="compositionally biased region" description="Basic and acidic residues" evidence="1">
    <location>
        <begin position="60"/>
        <end position="78"/>
    </location>
</feature>
<proteinExistence type="predicted"/>
<feature type="compositionally biased region" description="Basic and acidic residues" evidence="1">
    <location>
        <begin position="17"/>
        <end position="36"/>
    </location>
</feature>
<accession>A0A8S3RU08</accession>
<organism evidence="2 3">
    <name type="scientific">Mytilus edulis</name>
    <name type="common">Blue mussel</name>
    <dbReference type="NCBI Taxonomy" id="6550"/>
    <lineage>
        <taxon>Eukaryota</taxon>
        <taxon>Metazoa</taxon>
        <taxon>Spiralia</taxon>
        <taxon>Lophotrochozoa</taxon>
        <taxon>Mollusca</taxon>
        <taxon>Bivalvia</taxon>
        <taxon>Autobranchia</taxon>
        <taxon>Pteriomorphia</taxon>
        <taxon>Mytilida</taxon>
        <taxon>Mytiloidea</taxon>
        <taxon>Mytilidae</taxon>
        <taxon>Mytilinae</taxon>
        <taxon>Mytilus</taxon>
    </lineage>
</organism>
<comment type="caution">
    <text evidence="2">The sequence shown here is derived from an EMBL/GenBank/DDBJ whole genome shotgun (WGS) entry which is preliminary data.</text>
</comment>
<evidence type="ECO:0000313" key="2">
    <source>
        <dbReference type="EMBL" id="CAG2210251.1"/>
    </source>
</evidence>
<name>A0A8S3RU08_MYTED</name>
<keyword evidence="3" id="KW-1185">Reference proteome</keyword>
<feature type="compositionally biased region" description="Polar residues" evidence="1">
    <location>
        <begin position="37"/>
        <end position="53"/>
    </location>
</feature>
<feature type="compositionally biased region" description="Basic and acidic residues" evidence="1">
    <location>
        <begin position="85"/>
        <end position="103"/>
    </location>
</feature>
<evidence type="ECO:0000313" key="3">
    <source>
        <dbReference type="Proteomes" id="UP000683360"/>
    </source>
</evidence>
<protein>
    <submittedName>
        <fullName evidence="2">Uncharacterized protein</fullName>
    </submittedName>
</protein>
<evidence type="ECO:0000256" key="1">
    <source>
        <dbReference type="SAM" id="MobiDB-lite"/>
    </source>
</evidence>
<dbReference type="OrthoDB" id="10029313at2759"/>
<sequence>MVKSITEVTLTAAMHTECSKTDTGTNRKDKITKENTNKSVAESNCDSESSSEQLPPDTHVNSEKDEKIAKAVTEHSNDSETNSEELQRKLKSEKEEKATKAEAESNYSSESRAEQDYGQKNVRLYLDVEVKNVQKVLLVLQESSYNFTNHTEGTKVWQVECSVPKHQSGLLQLKALTNKQEVQVNHCCKNSHGFVFEMVKAEVVLRNDSNILDNKTANMTMDACKCASKKDIPTEFIEPIITIVKLICRIIFKDIFSALLVIDLVYEFANNDILSKIIDDCQDNKALFPLYWPTDWFDWKALLLKMYRNNIKLLTTIVKKLDRKMLLELLLTLYENGIKKNNVVQDFENHLDCLSWMDMKCFGQRKDLRSILSTWKSIAKCHFQRTKKFISETESAILSSVSIDVKKKISTIAKVLHEVDDLSDVRDIYVAHVRQMIQEGYFGNDVSTFIIHICTKDLLKVEKRGAPKNACEKERFLVEILDKLTMLVIKFDFQVSVLKDIETNSSDVRLIQESLNSEILKLTDAIGTINHQPSIDQVHTSTPEWMIELNDSNFEIEAFRKRKQLWNIWWKCLNDRKQSYWNAFKCDKYVETYSHWISKESPILPRKYLIKEIKGEPEEETKLRWDLAISSFQTDISIIQSKQARYKQKYIALDSEMMEEIRRISTGNITEKRMKCGYAILLRKNKNPEKNGKLRKIPREIGCAIR</sequence>
<dbReference type="Proteomes" id="UP000683360">
    <property type="component" value="Unassembled WGS sequence"/>
</dbReference>
<dbReference type="EMBL" id="CAJPWZ010001228">
    <property type="protein sequence ID" value="CAG2210251.1"/>
    <property type="molecule type" value="Genomic_DNA"/>
</dbReference>
<feature type="region of interest" description="Disordered" evidence="1">
    <location>
        <begin position="1"/>
        <end position="116"/>
    </location>
</feature>
<dbReference type="AlphaFoldDB" id="A0A8S3RU08"/>
<reference evidence="2" key="1">
    <citation type="submission" date="2021-03" db="EMBL/GenBank/DDBJ databases">
        <authorList>
            <person name="Bekaert M."/>
        </authorList>
    </citation>
    <scope>NUCLEOTIDE SEQUENCE</scope>
</reference>
<gene>
    <name evidence="2" type="ORF">MEDL_24329</name>
</gene>